<evidence type="ECO:0000313" key="2">
    <source>
        <dbReference type="Proteomes" id="UP000190198"/>
    </source>
</evidence>
<dbReference type="InterPro" id="IPR007332">
    <property type="entry name" value="DUF411"/>
</dbReference>
<dbReference type="Pfam" id="PF04214">
    <property type="entry name" value="DUF411"/>
    <property type="match status" value="1"/>
</dbReference>
<comment type="caution">
    <text evidence="1">The sequence shown here is derived from an EMBL/GenBank/DDBJ whole genome shotgun (WGS) entry which is preliminary data.</text>
</comment>
<evidence type="ECO:0000313" key="1">
    <source>
        <dbReference type="EMBL" id="OOZ36502.1"/>
    </source>
</evidence>
<sequence>MAGGVAALLYNVSGKQAVASEVVVYQSPTCGCCNEWVSHLRSNGFTVSTRDRPNMQPIKQEFGVQPGLQSCHTAVVDGYFIEGHVPANDIKRLLSEKPAISGLTVPGMPMGSPGMEGHRKDSYAVLAVDPDNSTSVYAQD</sequence>
<dbReference type="Proteomes" id="UP000190198">
    <property type="component" value="Unassembled WGS sequence"/>
</dbReference>
<reference evidence="1 2" key="1">
    <citation type="submission" date="2016-11" db="EMBL/GenBank/DDBJ databases">
        <title>Mixed transmission modes and dynamic genome evolution in an obligate animal-bacterial symbiosis.</title>
        <authorList>
            <person name="Russell S.L."/>
            <person name="Corbett-Detig R.B."/>
            <person name="Cavanaugh C.M."/>
        </authorList>
    </citation>
    <scope>NUCLEOTIDE SEQUENCE [LARGE SCALE GENOMIC DNA]</scope>
    <source>
        <strain evidence="1">Sp-SM6</strain>
    </source>
</reference>
<dbReference type="AlphaFoldDB" id="A0A1T2KUK3"/>
<evidence type="ECO:0008006" key="3">
    <source>
        <dbReference type="Google" id="ProtNLM"/>
    </source>
</evidence>
<keyword evidence="2" id="KW-1185">Reference proteome</keyword>
<protein>
    <recommendedName>
        <fullName evidence="3">CopG family transcriptional regulator</fullName>
    </recommendedName>
</protein>
<dbReference type="SUPFAM" id="SSF52833">
    <property type="entry name" value="Thioredoxin-like"/>
    <property type="match status" value="1"/>
</dbReference>
<dbReference type="InterPro" id="IPR036249">
    <property type="entry name" value="Thioredoxin-like_sf"/>
</dbReference>
<organism evidence="1 2">
    <name type="scientific">Solemya elarraichensis gill symbiont</name>
    <dbReference type="NCBI Taxonomy" id="1918949"/>
    <lineage>
        <taxon>Bacteria</taxon>
        <taxon>Pseudomonadati</taxon>
        <taxon>Pseudomonadota</taxon>
        <taxon>Gammaproteobacteria</taxon>
        <taxon>sulfur-oxidizing symbionts</taxon>
    </lineage>
</organism>
<name>A0A1T2KUK3_9GAMM</name>
<dbReference type="EMBL" id="MPRK01000324">
    <property type="protein sequence ID" value="OOZ36502.1"/>
    <property type="molecule type" value="Genomic_DNA"/>
</dbReference>
<accession>A0A1T2KUK3</accession>
<gene>
    <name evidence="1" type="ORF">BOW52_10730</name>
</gene>
<proteinExistence type="predicted"/>